<evidence type="ECO:0000313" key="1">
    <source>
        <dbReference type="EMBL" id="KHF44013.1"/>
    </source>
</evidence>
<dbReference type="Proteomes" id="UP000030848">
    <property type="component" value="Unassembled WGS sequence"/>
</dbReference>
<reference evidence="1 2" key="1">
    <citation type="submission" date="2014-10" db="EMBL/GenBank/DDBJ databases">
        <title>Genome sequence of Micropolyspora internatus JCM3315.</title>
        <authorList>
            <person name="Shin S.-K."/>
            <person name="Yi H."/>
        </authorList>
    </citation>
    <scope>NUCLEOTIDE SEQUENCE [LARGE SCALE GENOMIC DNA]</scope>
    <source>
        <strain evidence="1 2">JCM 3315</strain>
    </source>
</reference>
<dbReference type="AlphaFoldDB" id="A0A837D878"/>
<gene>
    <name evidence="1" type="ORF">MINT15_23180</name>
</gene>
<proteinExistence type="predicted"/>
<dbReference type="OrthoDB" id="157052at2"/>
<name>A0A837D878_9PSEU</name>
<dbReference type="Pfam" id="PF21863">
    <property type="entry name" value="HTH_67"/>
    <property type="match status" value="1"/>
</dbReference>
<evidence type="ECO:0000313" key="2">
    <source>
        <dbReference type="Proteomes" id="UP000030848"/>
    </source>
</evidence>
<dbReference type="RefSeq" id="WP_037310880.1">
    <property type="nucleotide sequence ID" value="NZ_CALJZO010000083.1"/>
</dbReference>
<dbReference type="EMBL" id="JRZE01000004">
    <property type="protein sequence ID" value="KHF44013.1"/>
    <property type="molecule type" value="Genomic_DNA"/>
</dbReference>
<organism evidence="1 2">
    <name type="scientific">Saccharomonospora viridis</name>
    <dbReference type="NCBI Taxonomy" id="1852"/>
    <lineage>
        <taxon>Bacteria</taxon>
        <taxon>Bacillati</taxon>
        <taxon>Actinomycetota</taxon>
        <taxon>Actinomycetes</taxon>
        <taxon>Pseudonocardiales</taxon>
        <taxon>Pseudonocardiaceae</taxon>
        <taxon>Saccharomonospora</taxon>
    </lineage>
</organism>
<protein>
    <recommendedName>
        <fullName evidence="3">SalK</fullName>
    </recommendedName>
</protein>
<sequence>MDRAVAHELALRCHNALEPLHAFVYFSPEVEQTFVDAGLEADRMTYFAGRAAPLGPVGAGVVTATFHNFNPRLVARHIPRAWELVDPSDIVTLRFQAAESGLRRLLGEAAEAPELIELAALVREAAELCPPEGRPLFAAHADLPWPDGPVAAVWHGATLLREFRGDGHVAALVAEGVSGLEALVTHTATGKGFRADVARRLRGWSEQEWAAAEDALRDQGVLDDTGTLTDRGRARRDALEERTNDAASTPYRLLGEDKARRIVELAKPLSRTVLKAGAIPRDLFANR</sequence>
<dbReference type="InterPro" id="IPR054058">
    <property type="entry name" value="HTH_67"/>
</dbReference>
<dbReference type="NCBIfam" id="NF047719">
    <property type="entry name" value="SCO6745_fam_HTH"/>
    <property type="match status" value="1"/>
</dbReference>
<comment type="caution">
    <text evidence="1">The sequence shown here is derived from an EMBL/GenBank/DDBJ whole genome shotgun (WGS) entry which is preliminary data.</text>
</comment>
<evidence type="ECO:0008006" key="3">
    <source>
        <dbReference type="Google" id="ProtNLM"/>
    </source>
</evidence>
<accession>A0A837D878</accession>